<dbReference type="RefSeq" id="WP_127979802.1">
    <property type="nucleotide sequence ID" value="NZ_RYZS01000002.1"/>
</dbReference>
<dbReference type="Proteomes" id="UP000288388">
    <property type="component" value="Unassembled WGS sequence"/>
</dbReference>
<dbReference type="InterPro" id="IPR008030">
    <property type="entry name" value="NmrA-like"/>
</dbReference>
<evidence type="ECO:0000259" key="1">
    <source>
        <dbReference type="Pfam" id="PF05368"/>
    </source>
</evidence>
<accession>A0A437UGR7</accession>
<dbReference type="PANTHER" id="PTHR47129">
    <property type="entry name" value="QUINONE OXIDOREDUCTASE 2"/>
    <property type="match status" value="1"/>
</dbReference>
<dbReference type="Gene3D" id="3.40.50.720">
    <property type="entry name" value="NAD(P)-binding Rossmann-like Domain"/>
    <property type="match status" value="1"/>
</dbReference>
<gene>
    <name evidence="2" type="ORF">EK398_20385</name>
</gene>
<dbReference type="PANTHER" id="PTHR47129:SF1">
    <property type="entry name" value="NMRA-LIKE DOMAIN-CONTAINING PROTEIN"/>
    <property type="match status" value="1"/>
</dbReference>
<comment type="caution">
    <text evidence="2">The sequence shown here is derived from an EMBL/GenBank/DDBJ whole genome shotgun (WGS) entry which is preliminary data.</text>
</comment>
<name>A0A437UGR7_ENTAV</name>
<dbReference type="Gene3D" id="3.90.25.10">
    <property type="entry name" value="UDP-galactose 4-epimerase, domain 1"/>
    <property type="match status" value="1"/>
</dbReference>
<dbReference type="CDD" id="cd05269">
    <property type="entry name" value="TMR_SDR_a"/>
    <property type="match status" value="1"/>
</dbReference>
<dbReference type="AlphaFoldDB" id="A0A437UGR7"/>
<evidence type="ECO:0000313" key="2">
    <source>
        <dbReference type="EMBL" id="RVU92832.1"/>
    </source>
</evidence>
<dbReference type="Pfam" id="PF05368">
    <property type="entry name" value="NmrA"/>
    <property type="match status" value="1"/>
</dbReference>
<evidence type="ECO:0000313" key="3">
    <source>
        <dbReference type="Proteomes" id="UP000288388"/>
    </source>
</evidence>
<proteinExistence type="predicted"/>
<reference evidence="2 3" key="1">
    <citation type="submission" date="2018-12" db="EMBL/GenBank/DDBJ databases">
        <title>A novel vanA-carrying plasmid in a clinical isolate of Enterococcus avium.</title>
        <authorList>
            <person name="Bernasconi O.J."/>
            <person name="Luzzaro F."/>
            <person name="Endimiani A."/>
        </authorList>
    </citation>
    <scope>NUCLEOTIDE SEQUENCE [LARGE SCALE GENOMIC DNA]</scope>
    <source>
        <strain evidence="2 3">LC0559/18</strain>
    </source>
</reference>
<sequence length="281" mass="30648">MNYLVTGATGGFGNHALDFLKKSISASEIFALVRSEAKTEALKRAGIHVRIGDYGDKEAMERVFEGIDRVLFVSGAPGNRQKEHANVVEAAIKAGVSYIAYTSFAEADKATSPLAEDHLFTERLIEKAGISHTFLRNNWYLENELPLVEAAMNSGKFVYAAGNGKTGWAMKREYAEVAAKALLGADYPAILELSGKPVNYNTLANALKKATGKEFEVISSDDSGFINHLVANGMPQSVAELFLSFQYDIKNNQLDVTSTDFEKALGRPLMSLEAGFKELLH</sequence>
<feature type="domain" description="NmrA-like" evidence="1">
    <location>
        <begin position="4"/>
        <end position="247"/>
    </location>
</feature>
<dbReference type="SUPFAM" id="SSF51735">
    <property type="entry name" value="NAD(P)-binding Rossmann-fold domains"/>
    <property type="match status" value="1"/>
</dbReference>
<organism evidence="2 3">
    <name type="scientific">Enterococcus avium</name>
    <name type="common">Streptococcus avium</name>
    <dbReference type="NCBI Taxonomy" id="33945"/>
    <lineage>
        <taxon>Bacteria</taxon>
        <taxon>Bacillati</taxon>
        <taxon>Bacillota</taxon>
        <taxon>Bacilli</taxon>
        <taxon>Lactobacillales</taxon>
        <taxon>Enterococcaceae</taxon>
        <taxon>Enterococcus</taxon>
    </lineage>
</organism>
<dbReference type="EMBL" id="RYZS01000002">
    <property type="protein sequence ID" value="RVU92832.1"/>
    <property type="molecule type" value="Genomic_DNA"/>
</dbReference>
<protein>
    <submittedName>
        <fullName evidence="2">SDR family oxidoreductase</fullName>
    </submittedName>
</protein>
<dbReference type="InterPro" id="IPR052718">
    <property type="entry name" value="NmrA-type_oxidoreductase"/>
</dbReference>
<dbReference type="InterPro" id="IPR036291">
    <property type="entry name" value="NAD(P)-bd_dom_sf"/>
</dbReference>